<accession>A0ABW3RSK5</accession>
<name>A0ABW3RSK5_9BACL</name>
<dbReference type="InterPro" id="IPR012854">
    <property type="entry name" value="Cu_amine_oxidase-like_N"/>
</dbReference>
<evidence type="ECO:0000313" key="3">
    <source>
        <dbReference type="Proteomes" id="UP001597262"/>
    </source>
</evidence>
<comment type="caution">
    <text evidence="2">The sequence shown here is derived from an EMBL/GenBank/DDBJ whole genome shotgun (WGS) entry which is preliminary data.</text>
</comment>
<gene>
    <name evidence="2" type="ORF">ACFQ3W_03975</name>
</gene>
<proteinExistence type="predicted"/>
<keyword evidence="3" id="KW-1185">Reference proteome</keyword>
<dbReference type="RefSeq" id="WP_379316830.1">
    <property type="nucleotide sequence ID" value="NZ_JBHTLM010000002.1"/>
</dbReference>
<dbReference type="Gene3D" id="3.30.457.10">
    <property type="entry name" value="Copper amine oxidase-like, N-terminal domain"/>
    <property type="match status" value="1"/>
</dbReference>
<evidence type="ECO:0000313" key="2">
    <source>
        <dbReference type="EMBL" id="MFD1175458.1"/>
    </source>
</evidence>
<feature type="domain" description="Copper amine oxidase-like N-terminal" evidence="1">
    <location>
        <begin position="3"/>
        <end position="74"/>
    </location>
</feature>
<dbReference type="Proteomes" id="UP001597262">
    <property type="component" value="Unassembled WGS sequence"/>
</dbReference>
<dbReference type="SUPFAM" id="SSF55383">
    <property type="entry name" value="Copper amine oxidase, domain N"/>
    <property type="match status" value="1"/>
</dbReference>
<dbReference type="InterPro" id="IPR036582">
    <property type="entry name" value="Mao_N_sf"/>
</dbReference>
<protein>
    <submittedName>
        <fullName evidence="2">Copper amine oxidase N-terminal domain-containing protein</fullName>
    </submittedName>
</protein>
<organism evidence="2 3">
    <name type="scientific">Paenibacillus puldeungensis</name>
    <dbReference type="NCBI Taxonomy" id="696536"/>
    <lineage>
        <taxon>Bacteria</taxon>
        <taxon>Bacillati</taxon>
        <taxon>Bacillota</taxon>
        <taxon>Bacilli</taxon>
        <taxon>Bacillales</taxon>
        <taxon>Paenibacillaceae</taxon>
        <taxon>Paenibacillus</taxon>
    </lineage>
</organism>
<dbReference type="Pfam" id="PF07833">
    <property type="entry name" value="Cu_amine_oxidN1"/>
    <property type="match status" value="1"/>
</dbReference>
<evidence type="ECO:0000259" key="1">
    <source>
        <dbReference type="Pfam" id="PF07833"/>
    </source>
</evidence>
<sequence>MQVPVRFVSEALGAEVKWDGPTKTVTINQDSNVITLILGKKPYDINGQTKQMDTSAQRVGGRTFVPLRFVSEGLPWSSLKIR</sequence>
<dbReference type="EMBL" id="JBHTLM010000002">
    <property type="protein sequence ID" value="MFD1175458.1"/>
    <property type="molecule type" value="Genomic_DNA"/>
</dbReference>
<reference evidence="3" key="1">
    <citation type="journal article" date="2019" name="Int. J. Syst. Evol. Microbiol.">
        <title>The Global Catalogue of Microorganisms (GCM) 10K type strain sequencing project: providing services to taxonomists for standard genome sequencing and annotation.</title>
        <authorList>
            <consortium name="The Broad Institute Genomics Platform"/>
            <consortium name="The Broad Institute Genome Sequencing Center for Infectious Disease"/>
            <person name="Wu L."/>
            <person name="Ma J."/>
        </authorList>
    </citation>
    <scope>NUCLEOTIDE SEQUENCE [LARGE SCALE GENOMIC DNA]</scope>
    <source>
        <strain evidence="3">CCUG 59189</strain>
    </source>
</reference>